<name>A0A8C3YA31_CATUS</name>
<keyword evidence="2" id="KW-1185">Reference proteome</keyword>
<reference evidence="1" key="3">
    <citation type="submission" date="2025-09" db="UniProtKB">
        <authorList>
            <consortium name="Ensembl"/>
        </authorList>
    </citation>
    <scope>IDENTIFICATION</scope>
</reference>
<organism evidence="1 2">
    <name type="scientific">Catharus ustulatus</name>
    <name type="common">Russet-backed thrush</name>
    <name type="synonym">Hylocichla ustulatus</name>
    <dbReference type="NCBI Taxonomy" id="91951"/>
    <lineage>
        <taxon>Eukaryota</taxon>
        <taxon>Metazoa</taxon>
        <taxon>Chordata</taxon>
        <taxon>Craniata</taxon>
        <taxon>Vertebrata</taxon>
        <taxon>Euteleostomi</taxon>
        <taxon>Archelosauria</taxon>
        <taxon>Archosauria</taxon>
        <taxon>Dinosauria</taxon>
        <taxon>Saurischia</taxon>
        <taxon>Theropoda</taxon>
        <taxon>Coelurosauria</taxon>
        <taxon>Aves</taxon>
        <taxon>Neognathae</taxon>
        <taxon>Neoaves</taxon>
        <taxon>Telluraves</taxon>
        <taxon>Australaves</taxon>
        <taxon>Passeriformes</taxon>
        <taxon>Turdidae</taxon>
        <taxon>Catharus</taxon>
    </lineage>
</organism>
<protein>
    <submittedName>
        <fullName evidence="1">Uncharacterized protein</fullName>
    </submittedName>
</protein>
<proteinExistence type="predicted"/>
<dbReference type="AlphaFoldDB" id="A0A8C3YA31"/>
<accession>A0A8C3YA31</accession>
<sequence length="148" mass="15727">GQPGVSPASPFQPYVCICAQEHLEAAQHCAVAAFEAAGRTVLPMEFASEAPGDELGFSTASHQRLQEQQQKRLGKKTSVCPINLHKNQYSKQPWPRGIARKPGLSVCGSAGPANRLLCQPCSPLLTTDTTTEGFAGHSPADTSQCLLL</sequence>
<evidence type="ECO:0000313" key="2">
    <source>
        <dbReference type="Proteomes" id="UP000694563"/>
    </source>
</evidence>
<dbReference type="Proteomes" id="UP000694563">
    <property type="component" value="Chromosome 18"/>
</dbReference>
<evidence type="ECO:0000313" key="1">
    <source>
        <dbReference type="Ensembl" id="ENSCUSP00005026469.1"/>
    </source>
</evidence>
<reference evidence="1" key="1">
    <citation type="submission" date="2020-10" db="EMBL/GenBank/DDBJ databases">
        <title>Catharus ustulatus (Swainson's thrush) genome, bCatUst1, primary haplotype v2.</title>
        <authorList>
            <person name="Delmore K."/>
            <person name="Vafadar M."/>
            <person name="Formenti G."/>
            <person name="Chow W."/>
            <person name="Pelan S."/>
            <person name="Howe K."/>
            <person name="Rhie A."/>
            <person name="Mountcastle J."/>
            <person name="Haase B."/>
            <person name="Fedrigo O."/>
            <person name="Jarvis E.D."/>
        </authorList>
    </citation>
    <scope>NUCLEOTIDE SEQUENCE [LARGE SCALE GENOMIC DNA]</scope>
</reference>
<reference evidence="1" key="2">
    <citation type="submission" date="2025-08" db="UniProtKB">
        <authorList>
            <consortium name="Ensembl"/>
        </authorList>
    </citation>
    <scope>IDENTIFICATION</scope>
</reference>
<dbReference type="Ensembl" id="ENSCUST00005027402.1">
    <property type="protein sequence ID" value="ENSCUSP00005026469.1"/>
    <property type="gene ID" value="ENSCUSG00005016408.1"/>
</dbReference>